<keyword evidence="18" id="KW-0732">Signal</keyword>
<dbReference type="InterPro" id="IPR006560">
    <property type="entry name" value="AWS_dom"/>
</dbReference>
<feature type="domain" description="AWS" evidence="56">
    <location>
        <begin position="2513"/>
        <end position="2563"/>
    </location>
</feature>
<feature type="region of interest" description="Disordered" evidence="49">
    <location>
        <begin position="3288"/>
        <end position="3320"/>
    </location>
</feature>
<dbReference type="FunFam" id="2.60.40.10:FF:000016">
    <property type="entry name" value="Fibroblast growth factor receptor"/>
    <property type="match status" value="1"/>
</dbReference>
<evidence type="ECO:0000256" key="5">
    <source>
        <dbReference type="ARBA" id="ARBA00004286"/>
    </source>
</evidence>
<dbReference type="InterPro" id="IPR001245">
    <property type="entry name" value="Ser-Thr/Tyr_kinase_cat_dom"/>
</dbReference>
<dbReference type="GO" id="GO:0008543">
    <property type="term" value="P:fibroblast growth factor receptor signaling pathway"/>
    <property type="evidence" value="ECO:0007669"/>
    <property type="project" value="UniProtKB-ARBA"/>
</dbReference>
<dbReference type="GO" id="GO:0140954">
    <property type="term" value="F:histone H3K36 dimethyltransferase activity"/>
    <property type="evidence" value="ECO:0007669"/>
    <property type="project" value="UniProtKB-EC"/>
</dbReference>
<keyword evidence="19" id="KW-0677">Repeat</keyword>
<dbReference type="SMART" id="SM00249">
    <property type="entry name" value="PHD"/>
    <property type="match status" value="5"/>
</dbReference>
<dbReference type="CDD" id="cd15656">
    <property type="entry name" value="PHD4_NSD1"/>
    <property type="match status" value="1"/>
</dbReference>
<dbReference type="InterPro" id="IPR003616">
    <property type="entry name" value="Post-SET_dom"/>
</dbReference>
<dbReference type="CDD" id="cd15648">
    <property type="entry name" value="PHD1_NSD1_2"/>
    <property type="match status" value="1"/>
</dbReference>
<feature type="region of interest" description="Disordered" evidence="49">
    <location>
        <begin position="1555"/>
        <end position="1576"/>
    </location>
</feature>
<dbReference type="SMART" id="SM00317">
    <property type="entry name" value="SET"/>
    <property type="match status" value="1"/>
</dbReference>
<keyword evidence="24" id="KW-0256">Endoplasmic reticulum</keyword>
<dbReference type="GO" id="GO:0004714">
    <property type="term" value="F:transmembrane receptor protein tyrosine kinase activity"/>
    <property type="evidence" value="ECO:0007669"/>
    <property type="project" value="UniProtKB-EC"/>
</dbReference>
<evidence type="ECO:0000256" key="39">
    <source>
        <dbReference type="ARBA" id="ARBA00023319"/>
    </source>
</evidence>
<dbReference type="Pfam" id="PF22908">
    <property type="entry name" value="PHD_NSD"/>
    <property type="match status" value="1"/>
</dbReference>
<dbReference type="InterPro" id="IPR047433">
    <property type="entry name" value="SET_NSD1"/>
</dbReference>
<dbReference type="PROSITE" id="PS00109">
    <property type="entry name" value="PROTEIN_KINASE_TYR"/>
    <property type="match status" value="1"/>
</dbReference>
<dbReference type="SMART" id="SM00355">
    <property type="entry name" value="ZnF_C2H2"/>
    <property type="match status" value="3"/>
</dbReference>
<feature type="domain" description="PWWP" evidence="53">
    <location>
        <begin position="2379"/>
        <end position="2441"/>
    </location>
</feature>
<keyword evidence="16" id="KW-0812">Transmembrane</keyword>
<dbReference type="Gene3D" id="3.30.40.10">
    <property type="entry name" value="Zinc/RING finger domain, C3HC4 (zinc finger)"/>
    <property type="match status" value="4"/>
</dbReference>
<feature type="compositionally biased region" description="Pro residues" evidence="49">
    <location>
        <begin position="2847"/>
        <end position="2857"/>
    </location>
</feature>
<dbReference type="FunFam" id="3.30.160.60:FF:000722">
    <property type="entry name" value="zinc finger protein 346 isoform X1"/>
    <property type="match status" value="1"/>
</dbReference>
<evidence type="ECO:0000256" key="30">
    <source>
        <dbReference type="ARBA" id="ARBA00023015"/>
    </source>
</evidence>
<evidence type="ECO:0000256" key="17">
    <source>
        <dbReference type="ARBA" id="ARBA00022723"/>
    </source>
</evidence>
<dbReference type="CDD" id="cd15659">
    <property type="entry name" value="PHD5_NSD1"/>
    <property type="match status" value="1"/>
</dbReference>
<dbReference type="FunFam" id="2.30.30.140:FF:000004">
    <property type="entry name" value="Histone-lysine N-methyltransferase"/>
    <property type="match status" value="1"/>
</dbReference>
<evidence type="ECO:0000256" key="1">
    <source>
        <dbReference type="ARBA" id="ARBA00004123"/>
    </source>
</evidence>
<keyword evidence="28" id="KW-0156">Chromatin regulator</keyword>
<evidence type="ECO:0000256" key="22">
    <source>
        <dbReference type="ARBA" id="ARBA00022771"/>
    </source>
</evidence>
<comment type="subcellular location">
    <subcellularLocation>
        <location evidence="4">Cell membrane</location>
        <topology evidence="4">Single-pass type I membrane protein</topology>
    </subcellularLocation>
    <subcellularLocation>
        <location evidence="5">Chromosome</location>
    </subcellularLocation>
    <subcellularLocation>
        <location evidence="3">Endoplasmic reticulum</location>
    </subcellularLocation>
    <subcellularLocation>
        <location evidence="2">Endosome</location>
    </subcellularLocation>
    <subcellularLocation>
        <location evidence="1">Nucleus</location>
    </subcellularLocation>
</comment>
<dbReference type="GO" id="GO:0005654">
    <property type="term" value="C:nucleoplasm"/>
    <property type="evidence" value="ECO:0007669"/>
    <property type="project" value="UniProtKB-ARBA"/>
</dbReference>
<accession>A0A6B0R7B4</accession>
<dbReference type="GO" id="GO:0016922">
    <property type="term" value="F:nuclear receptor binding"/>
    <property type="evidence" value="ECO:0007669"/>
    <property type="project" value="UniProtKB-ARBA"/>
</dbReference>
<keyword evidence="23" id="KW-0418">Kinase</keyword>
<dbReference type="FunFam" id="2.170.270.10:FF:000002">
    <property type="entry name" value="Histone-lysine N-methyltransferase"/>
    <property type="match status" value="1"/>
</dbReference>
<dbReference type="InterPro" id="IPR003598">
    <property type="entry name" value="Ig_sub2"/>
</dbReference>
<evidence type="ECO:0000256" key="8">
    <source>
        <dbReference type="ARBA" id="ARBA00022454"/>
    </source>
</evidence>
<feature type="domain" description="Ig-like" evidence="54">
    <location>
        <begin position="501"/>
        <end position="601"/>
    </location>
</feature>
<keyword evidence="14" id="KW-0808">Transferase</keyword>
<evidence type="ECO:0000256" key="2">
    <source>
        <dbReference type="ARBA" id="ARBA00004177"/>
    </source>
</evidence>
<feature type="compositionally biased region" description="Polar residues" evidence="49">
    <location>
        <begin position="1790"/>
        <end position="1801"/>
    </location>
</feature>
<dbReference type="InterPro" id="IPR055197">
    <property type="entry name" value="PHDvar_NSD"/>
</dbReference>
<keyword evidence="9" id="KW-1003">Cell membrane</keyword>
<feature type="region of interest" description="Disordered" evidence="49">
    <location>
        <begin position="2714"/>
        <end position="2736"/>
    </location>
</feature>
<dbReference type="FunFam" id="3.30.40.10:FF:000025">
    <property type="entry name" value="Histone-lysine N-methyltransferase"/>
    <property type="match status" value="1"/>
</dbReference>
<evidence type="ECO:0000256" key="6">
    <source>
        <dbReference type="ARBA" id="ARBA00011902"/>
    </source>
</evidence>
<evidence type="ECO:0000256" key="38">
    <source>
        <dbReference type="ARBA" id="ARBA00023242"/>
    </source>
</evidence>
<evidence type="ECO:0000256" key="49">
    <source>
        <dbReference type="SAM" id="MobiDB-lite"/>
    </source>
</evidence>
<evidence type="ECO:0000259" key="51">
    <source>
        <dbReference type="PROSITE" id="PS50016"/>
    </source>
</evidence>
<dbReference type="SMART" id="SM00570">
    <property type="entry name" value="AWS"/>
    <property type="match status" value="1"/>
</dbReference>
<dbReference type="InterPro" id="IPR008266">
    <property type="entry name" value="Tyr_kinase_AS"/>
</dbReference>
<evidence type="ECO:0000256" key="24">
    <source>
        <dbReference type="ARBA" id="ARBA00022824"/>
    </source>
</evidence>
<dbReference type="InterPro" id="IPR020635">
    <property type="entry name" value="Tyr_kinase_cat_dom"/>
</dbReference>
<dbReference type="InterPro" id="IPR013083">
    <property type="entry name" value="Znf_RING/FYVE/PHD"/>
</dbReference>
<dbReference type="InterPro" id="IPR013098">
    <property type="entry name" value="Ig_I-set"/>
</dbReference>
<dbReference type="SMART" id="SM00451">
    <property type="entry name" value="ZnF_U1"/>
    <property type="match status" value="3"/>
</dbReference>
<dbReference type="PROSITE" id="PS00028">
    <property type="entry name" value="ZINC_FINGER_C2H2_1"/>
    <property type="match status" value="1"/>
</dbReference>
<name>A0A6B0R7B4_9CETA</name>
<dbReference type="GO" id="GO:0005783">
    <property type="term" value="C:endoplasmic reticulum"/>
    <property type="evidence" value="ECO:0007669"/>
    <property type="project" value="UniProtKB-SubCell"/>
</dbReference>
<feature type="domain" description="SET" evidence="52">
    <location>
        <begin position="2565"/>
        <end position="2682"/>
    </location>
</feature>
<keyword evidence="31" id="KW-0472">Membrane</keyword>
<dbReference type="GO" id="GO:0006355">
    <property type="term" value="P:regulation of DNA-templated transcription"/>
    <property type="evidence" value="ECO:0007669"/>
    <property type="project" value="UniProtKB-ARBA"/>
</dbReference>
<dbReference type="CDD" id="cd20164">
    <property type="entry name" value="PWWP_NSD1_rpt2"/>
    <property type="match status" value="1"/>
</dbReference>
<feature type="region of interest" description="Disordered" evidence="49">
    <location>
        <begin position="1425"/>
        <end position="1447"/>
    </location>
</feature>
<gene>
    <name evidence="57" type="ORF">E5288_WYG002583</name>
</gene>
<evidence type="ECO:0000256" key="42">
    <source>
        <dbReference type="ARBA" id="ARBA00051243"/>
    </source>
</evidence>
<feature type="domain" description="PHD-type" evidence="51">
    <location>
        <begin position="2330"/>
        <end position="2374"/>
    </location>
</feature>
<evidence type="ECO:0000256" key="34">
    <source>
        <dbReference type="ARBA" id="ARBA00023159"/>
    </source>
</evidence>
<feature type="domain" description="Post-SET" evidence="55">
    <location>
        <begin position="2689"/>
        <end position="2705"/>
    </location>
</feature>
<keyword evidence="15" id="KW-0949">S-adenosyl-L-methionine</keyword>
<dbReference type="GO" id="GO:0008284">
    <property type="term" value="P:positive regulation of cell population proliferation"/>
    <property type="evidence" value="ECO:0007669"/>
    <property type="project" value="UniProtKB-ARBA"/>
</dbReference>
<dbReference type="FunFam" id="1.10.510.10:FF:000007">
    <property type="entry name" value="Fibroblast growth factor receptor"/>
    <property type="match status" value="1"/>
</dbReference>
<evidence type="ECO:0000256" key="9">
    <source>
        <dbReference type="ARBA" id="ARBA00022475"/>
    </source>
</evidence>
<evidence type="ECO:0000259" key="50">
    <source>
        <dbReference type="PROSITE" id="PS50011"/>
    </source>
</evidence>
<feature type="region of interest" description="Disordered" evidence="49">
    <location>
        <begin position="1"/>
        <end position="34"/>
    </location>
</feature>
<evidence type="ECO:0000256" key="4">
    <source>
        <dbReference type="ARBA" id="ARBA00004251"/>
    </source>
</evidence>
<dbReference type="EC" id="2.7.10.1" evidence="6"/>
<dbReference type="SMART" id="SM00408">
    <property type="entry name" value="IGc2"/>
    <property type="match status" value="3"/>
</dbReference>
<keyword evidence="12" id="KW-0597">Phosphoprotein</keyword>
<dbReference type="SUPFAM" id="SSF63748">
    <property type="entry name" value="Tudor/PWWP/MBT"/>
    <property type="match status" value="2"/>
</dbReference>
<dbReference type="PROSITE" id="PS00107">
    <property type="entry name" value="PROTEIN_KINASE_ATP"/>
    <property type="match status" value="1"/>
</dbReference>
<dbReference type="CDD" id="cd20161">
    <property type="entry name" value="PWWP_NSD1_rpt1"/>
    <property type="match status" value="1"/>
</dbReference>
<dbReference type="FunFam" id="3.30.160.60:FF:000581">
    <property type="entry name" value="zinc finger protein 346 isoform X1"/>
    <property type="match status" value="1"/>
</dbReference>
<dbReference type="InterPro" id="IPR047426">
    <property type="entry name" value="PHD1_NSD1_2"/>
</dbReference>
<dbReference type="CDD" id="cd15653">
    <property type="entry name" value="PHD3_NSD1"/>
    <property type="match status" value="1"/>
</dbReference>
<feature type="region of interest" description="Disordered" evidence="49">
    <location>
        <begin position="1168"/>
        <end position="1208"/>
    </location>
</feature>
<evidence type="ECO:0000256" key="32">
    <source>
        <dbReference type="ARBA" id="ARBA00023137"/>
    </source>
</evidence>
<dbReference type="InterPro" id="IPR050777">
    <property type="entry name" value="SET2_Histone-Lys_MeTrsfase"/>
</dbReference>
<feature type="compositionally biased region" description="Basic and acidic residues" evidence="49">
    <location>
        <begin position="1197"/>
        <end position="1208"/>
    </location>
</feature>
<comment type="catalytic activity">
    <reaction evidence="42">
        <text>L-tyrosyl-[protein] + ATP = O-phospho-L-tyrosyl-[protein] + ADP + H(+)</text>
        <dbReference type="Rhea" id="RHEA:10596"/>
        <dbReference type="Rhea" id="RHEA-COMP:10136"/>
        <dbReference type="Rhea" id="RHEA-COMP:20101"/>
        <dbReference type="ChEBI" id="CHEBI:15378"/>
        <dbReference type="ChEBI" id="CHEBI:30616"/>
        <dbReference type="ChEBI" id="CHEBI:46858"/>
        <dbReference type="ChEBI" id="CHEBI:61978"/>
        <dbReference type="ChEBI" id="CHEBI:456216"/>
        <dbReference type="EC" id="2.7.10.1"/>
    </reaction>
</comment>
<keyword evidence="27" id="KW-0832">Ubl conjugation</keyword>
<dbReference type="FunFam" id="3.30.200.20:FF:000334">
    <property type="entry name" value="Fibroblast growth factor receptor"/>
    <property type="match status" value="1"/>
</dbReference>
<evidence type="ECO:0000259" key="53">
    <source>
        <dbReference type="PROSITE" id="PS50812"/>
    </source>
</evidence>
<protein>
    <recommendedName>
        <fullName evidence="40">Fibroblast growth factor receptor 4</fullName>
        <ecNumber evidence="44">2.1.1.357</ecNumber>
        <ecNumber evidence="6">2.7.10.1</ecNumber>
    </recommendedName>
    <alternativeName>
        <fullName evidence="45">H3-K36-HMTase</fullName>
    </alternativeName>
    <alternativeName>
        <fullName evidence="7">Histone-lysine N-methyltransferase, H3 lysine-36 specific</fullName>
    </alternativeName>
    <alternativeName>
        <fullName evidence="46">Nuclear receptor-binding SET domain-containing protein 1</fullName>
    </alternativeName>
</protein>
<dbReference type="PROSITE" id="PS50016">
    <property type="entry name" value="ZF_PHD_2"/>
    <property type="match status" value="1"/>
</dbReference>
<dbReference type="PRINTS" id="PR00109">
    <property type="entry name" value="TYRKINASE"/>
</dbReference>
<keyword evidence="32" id="KW-0829">Tyrosine-protein kinase</keyword>
<evidence type="ECO:0000256" key="35">
    <source>
        <dbReference type="ARBA" id="ARBA00023163"/>
    </source>
</evidence>
<dbReference type="GO" id="GO:0003676">
    <property type="term" value="F:nucleic acid binding"/>
    <property type="evidence" value="ECO:0007669"/>
    <property type="project" value="InterPro"/>
</dbReference>
<dbReference type="Gene3D" id="1.10.510.10">
    <property type="entry name" value="Transferase(Phosphotransferase) domain 1"/>
    <property type="match status" value="1"/>
</dbReference>
<evidence type="ECO:0000256" key="16">
    <source>
        <dbReference type="ARBA" id="ARBA00022692"/>
    </source>
</evidence>
<keyword evidence="8" id="KW-0158">Chromosome</keyword>
<dbReference type="PROSITE" id="PS01359">
    <property type="entry name" value="ZF_PHD_1"/>
    <property type="match status" value="1"/>
</dbReference>
<keyword evidence="11" id="KW-1017">Isopeptide bond</keyword>
<evidence type="ECO:0000256" key="15">
    <source>
        <dbReference type="ARBA" id="ARBA00022691"/>
    </source>
</evidence>
<evidence type="ECO:0000256" key="3">
    <source>
        <dbReference type="ARBA" id="ARBA00004240"/>
    </source>
</evidence>
<evidence type="ECO:0000259" key="55">
    <source>
        <dbReference type="PROSITE" id="PS50868"/>
    </source>
</evidence>
<dbReference type="SUPFAM" id="SSF82199">
    <property type="entry name" value="SET domain"/>
    <property type="match status" value="1"/>
</dbReference>
<dbReference type="EC" id="2.1.1.357" evidence="44"/>
<keyword evidence="17" id="KW-0479">Metal-binding</keyword>
<reference evidence="57" key="1">
    <citation type="submission" date="2019-10" db="EMBL/GenBank/DDBJ databases">
        <title>The sequence and de novo assembly of the wild yak genome.</title>
        <authorList>
            <person name="Liu Y."/>
        </authorList>
    </citation>
    <scope>NUCLEOTIDE SEQUENCE [LARGE SCALE GENOMIC DNA]</scope>
    <source>
        <strain evidence="57">WY2019</strain>
    </source>
</reference>
<evidence type="ECO:0000313" key="58">
    <source>
        <dbReference type="Proteomes" id="UP000322234"/>
    </source>
</evidence>
<keyword evidence="39" id="KW-0393">Immunoglobulin domain</keyword>
<dbReference type="PROSITE" id="PS50835">
    <property type="entry name" value="IG_LIKE"/>
    <property type="match status" value="2"/>
</dbReference>
<dbReference type="InterPro" id="IPR047432">
    <property type="entry name" value="PHD5_NSD1"/>
</dbReference>
<keyword evidence="29" id="KW-1133">Transmembrane helix</keyword>
<evidence type="ECO:0000256" key="48">
    <source>
        <dbReference type="PROSITE-ProRule" id="PRU10141"/>
    </source>
</evidence>
<dbReference type="InterPro" id="IPR007110">
    <property type="entry name" value="Ig-like_dom"/>
</dbReference>
<dbReference type="SUPFAM" id="SSF56112">
    <property type="entry name" value="Protein kinase-like (PK-like)"/>
    <property type="match status" value="1"/>
</dbReference>
<dbReference type="InterPro" id="IPR000719">
    <property type="entry name" value="Prot_kinase_dom"/>
</dbReference>
<keyword evidence="38" id="KW-0539">Nucleus</keyword>
<dbReference type="InterPro" id="IPR001965">
    <property type="entry name" value="Znf_PHD"/>
</dbReference>
<dbReference type="InterPro" id="IPR013087">
    <property type="entry name" value="Znf_C2H2_type"/>
</dbReference>
<sequence length="3320" mass="367068">MEYPALGTVENADSGGARSYNNSEEREGREPDGLRFDRERARRLWEAVSGSQPVGREEVEHMIQKNQCLFTNTQCKVCCALLISESQKLAHYQSKKHANKVKRYLAIHGMETLKGEMKRLDSDQSHYLGKTHAKNLKLKQQSTKVEALHQNREMIDPDKFCSLCHATFNDPVMAQQHYVGKKHRKQETKLKLMAHYGRLADPAVTDSAGKGYPCKTCKIVLNSIEQYQAHVSGFKHKNQKAVIGGPAWVLESGRKEMRLLLVLLGVLLGAPGAPALSFEASEETELEPCLAPSPEQQEQELMVALGQPVRLCCGRAERSGHWYKEGSRLTPAGRVRGWRGRLEIASFLPEDAGQYLCLSRGSLLLHNVTLVVDDSMTSSNGDEDPKIHRGPLNGHVYPQQAPYWTHPQRMEKKLHAVPAGNTVKFRCPAAGNPMPTIRWLKDGQDFHGEHRIGGIRLRHQHWSLVMESVVPSDRGTYTCLVENSLGSIRYSYLLDRSPHRPILQAGLPANTTAVVGSDVELLCKVYSDAQPHIQWLKHIVINGSSFGADGFPYVQVLKTADINSSEVEVLYLRNVSAEDAGEYTCLAGNSIGLSYQSAWLTVLPEEDLTWSATAPEGRYTDIILYSSGSLALIVFLLLVGLYRRQTLLTRHHRQPATVQKLSRFPLARQFSLESGSSAKSSLSLVRGVRLSSSGPPLLAGLVSLDLPLDPLWEFPRDRLVLGKPLGEGCFGQVVCAEAFGMDPTRPDQASTVAVKMLKDNASDKDLADLVSEMEVMKLIGRHKNIINLLGVCTQEGPLYVIVECAAKGNLREFLRARRPPGPDLSPDGPRSSEGPLSFPALVSCAYQVARGMQYLESRKCIHRDLAARNVLVTEDNVMKIADFGLARGIHHIDYYKKTSNGRLPVKWMAPEALFDRVYTHQSDVWSFGILLWEIFTLGGSPYPGIPVEELFSLLREGHRMDRPPHCPPELFCIEDLGSESKPRLFAESKMCQPKKKATPLKYEVGDLIWAKFKRRPWWPCRICSDPLINTHSKMKVSNRRPYRQYYVEAFGDPSERAWVAGKAIVMFEGRHQFEELPVLRRRGKQKEKGYRHKVPQKILSKWEASVGLAEQYDIPKGSKNRKCVTSSIKLDSEEDMPFEDCTNDPESEHDLLLNGCLKSLAFDSEHSADEKEKPCAKSRARKSSDNPKRTSVKKGHMQFETHKEERRGKIPENLGLNFISGDVSDKQASNELSRIANSLTGPSTAPGSFLFSSCAKNTAKKEFETSNCDSLLGLSEGALISKRSGEKKKFQRGLMCSSKVQLCYIGAGDEEKRSDSISICTTSDDGSSDLDPVDHSSESDNSVLEITDAFDRSENLLPVQKNEKVKYSRYPATNTKVKAKQKSLITNSHTDHLINCTKTTEPGTETSQINLSDLKVSTLVRKPQPDFRNDGFSPKFNTSSSISSENSIIKGGAKNQALLHSKSKQPKIRSIKCKHKENPVVAEPPVANEDCSLKCCSSDNKGSPLASISKSGKVDGLKLLSNMHEKTRDSSDIETAVVKHVLSELKELSYRSLSEDVSDSGTSKPSKPLLFSSASGQNHIPIEPDYKFSTLLMMLKDMHDSKTKEQRIMTAQNLVSYRSPGLGDCSTSSPVSAPKVLVSGGSNHSSEKSGDGTQDPVHPGPGGGDSALSGELSTSLPGLGSDKRDLPASGKNRSNCVTRRNCGRSKPSKFRDGFSAQMGKNTVNRKALKTERRRKLNELPAVTLEAALQGDRESRGSENSSSRGEAEDPGKEPTLQLMGHLTSEDGAHFSSVSFDNKVNQSDPEKIPEKGPSFEIRKVPELDSEMNSENDEPNSINEAVPKKRWQRLNQRRTKPRKRTNRFKEKENSEGAFGVLLSADPVKKEDEFPEQRPPASTNKLEDALTDPNHANHLDSAGPRLNVCDKSNASNEEMEKEPGIPSLTPQPELPEPAVRTEKKRLRKPSKWLLEYTEEYDQIFAPKKKQKKTQEQVHKVSSRCEEESLLARCRSSAQNKQVDENSLISTKEEPPVLEREAPFLEGPLAQSELGGGHAELPQLTLSVPVAPEVSPRPALESEELLVKPPGKMGMGLSMSLLGSIHFLPLVFLKCYEAGHLENDINESCAAPRSKEFGGGTTKLFDKPRKRKRQRHATAKLHCKKVKNDISSKETPNSENCEKLGELLLCEAQCCGAFHLECLGLTEMPRGKFICNECRTGIHTCFVCKQSGEDVKRCLLPLCGKFYHEECVQKYPPTVMQNKGFRCSLHICTTCHAANPASVSASKGRLMRCVRCPVAYHANDFCLAAGSKILASNSIICPNHFTPRRGCRNHEHVNVSWCFVCSEGGSLLCCDSCPAAFHRECLNIDIPEGNWYCNDCKAGKKPHYREIVWVKVGRYRWWPAEICHPRAVPSNIDKMRHDVGEFPVLFFGSNDYLWTHQARVFPYMEGDVSSKDKMGKGVDGTYKKALQEAAARFEELKAQKELRQLQEDRKNDKKPPPYKHIKVNRPIGRVQIFTADLSEIPRCNCKATDENPCGIDSECINRMLLYECHPTVCPAGGRCQNQCFTKRQYPEVEIFRTLQRGWGLRTKTDIKKGEFVNEYVGELIDEEECRARIRYAQEHDITNFYMLTLDKDRIIDAGPKGNYARFMNHCCQPNCETQKWSVNGDTRVGLFALSDIKAGTELTFNYNLECLGNGKTVCKCGAPNCSGFLGVRPKVPNQPIATEEKSKKFKKKQQGKRRTQGEVTKEREDECFSCGDAGQLVSCKKPGCPKVYHADCLNLTKRPAGKWECPWHQCDICGKEAASFCEMCPSSFCKQHREGMLFISKLDGRLSCTEHDPCGPNPLEPGEIREYVPPPVPLPPGPSTHLAEQSSGVAAQGPKMSDKPSADTNPSLSLSKKALAGTCQRPPLPERPPDRTDSRPQPVDRVRDLAGSGTKPQSLVSSQKPLDRPHAVAGPRPQLSDKPSPVTGPSSSPSVRSQPLERPLGTADPRLDKSIGAASPRPQSLEKTPVPTGLRLPPPEKLLVTSGPKPQTSDRPPDKSHVSLSQRLPPPDKVLSAVVQTLVAKEKALRPVDQNTQSKNRAALVMDLIDLTPRQKDRAGSPHELTPQADEKMPLLESSSWPASKGLGQIPRAVERGSVSDAVLQPLGKAAATSEHSWQAVKSLTQARLLSQPPAKAFLYEPATQASGRAPAGAEQTPGPPSQAPGLVKQVKQMAGGQQLPGLAAKSGQSFRPLGKSSLSTEEKKLAPTEQSPWALGKASPGPGLWPMVAGQTLAQSCWSSGSTQTLAQTCWSLGRGQDPKPEQSTLPALNQAPSSHKCAESEQK</sequence>
<dbReference type="PROSITE" id="PS50280">
    <property type="entry name" value="SET"/>
    <property type="match status" value="1"/>
</dbReference>
<evidence type="ECO:0000256" key="47">
    <source>
        <dbReference type="PROSITE-ProRule" id="PRU00146"/>
    </source>
</evidence>
<keyword evidence="25" id="KW-0862">Zinc</keyword>
<evidence type="ECO:0000256" key="44">
    <source>
        <dbReference type="ARBA" id="ARBA00066810"/>
    </source>
</evidence>
<feature type="domain" description="Ig-like" evidence="54">
    <location>
        <begin position="407"/>
        <end position="495"/>
    </location>
</feature>
<evidence type="ECO:0000256" key="11">
    <source>
        <dbReference type="ARBA" id="ARBA00022499"/>
    </source>
</evidence>
<dbReference type="InterPro" id="IPR047430">
    <property type="entry name" value="PHD4_NSD1"/>
</dbReference>
<dbReference type="FunFam" id="3.30.40.10:FF:000106">
    <property type="entry name" value="Histone-lysine N-methyltransferase"/>
    <property type="match status" value="1"/>
</dbReference>
<dbReference type="InterPro" id="IPR036179">
    <property type="entry name" value="Ig-like_dom_sf"/>
</dbReference>
<dbReference type="InterPro" id="IPR011009">
    <property type="entry name" value="Kinase-like_dom_sf"/>
</dbReference>
<evidence type="ECO:0000256" key="7">
    <source>
        <dbReference type="ARBA" id="ARBA00018028"/>
    </source>
</evidence>
<feature type="region of interest" description="Disordered" evidence="49">
    <location>
        <begin position="2838"/>
        <end position="3047"/>
    </location>
</feature>
<feature type="region of interest" description="Disordered" evidence="49">
    <location>
        <begin position="3176"/>
        <end position="3257"/>
    </location>
</feature>
<dbReference type="EMBL" id="VBQZ03000018">
    <property type="protein sequence ID" value="MXQ83704.1"/>
    <property type="molecule type" value="Genomic_DNA"/>
</dbReference>
<dbReference type="Gene3D" id="2.30.30.140">
    <property type="match status" value="2"/>
</dbReference>
<dbReference type="Pfam" id="PF00628">
    <property type="entry name" value="PHD"/>
    <property type="match status" value="1"/>
</dbReference>
<dbReference type="InterPro" id="IPR003599">
    <property type="entry name" value="Ig_sub"/>
</dbReference>
<dbReference type="GO" id="GO:0070857">
    <property type="term" value="P:regulation of bile acid biosynthetic process"/>
    <property type="evidence" value="ECO:0007669"/>
    <property type="project" value="UniProtKB-ARBA"/>
</dbReference>
<dbReference type="GO" id="GO:0032259">
    <property type="term" value="P:methylation"/>
    <property type="evidence" value="ECO:0007669"/>
    <property type="project" value="UniProtKB-KW"/>
</dbReference>
<keyword evidence="34" id="KW-0010">Activator</keyword>
<keyword evidence="30" id="KW-0805">Transcription regulation</keyword>
<proteinExistence type="predicted"/>
<feature type="region of interest" description="Disordered" evidence="49">
    <location>
        <begin position="3088"/>
        <end position="3131"/>
    </location>
</feature>
<comment type="caution">
    <text evidence="57">The sequence shown here is derived from an EMBL/GenBank/DDBJ whole genome shotgun (WGS) entry which is preliminary data.</text>
</comment>
<dbReference type="FunFam" id="2.60.40.10:FF:000020">
    <property type="entry name" value="Fibroblast growth factor receptor"/>
    <property type="match status" value="1"/>
</dbReference>
<keyword evidence="22 47" id="KW-0863">Zinc-finger</keyword>
<feature type="compositionally biased region" description="Basic and acidic residues" evidence="49">
    <location>
        <begin position="1879"/>
        <end position="1888"/>
    </location>
</feature>
<dbReference type="SMART" id="SM00508">
    <property type="entry name" value="PostSET"/>
    <property type="match status" value="1"/>
</dbReference>
<dbReference type="InterPro" id="IPR017441">
    <property type="entry name" value="Protein_kinase_ATP_BS"/>
</dbReference>
<dbReference type="GO" id="GO:0005524">
    <property type="term" value="F:ATP binding"/>
    <property type="evidence" value="ECO:0007669"/>
    <property type="project" value="UniProtKB-UniRule"/>
</dbReference>
<dbReference type="PROSITE" id="PS50011">
    <property type="entry name" value="PROTEIN_KINASE_DOM"/>
    <property type="match status" value="1"/>
</dbReference>
<dbReference type="Pfam" id="PF00855">
    <property type="entry name" value="PWWP"/>
    <property type="match status" value="2"/>
</dbReference>
<evidence type="ECO:0000256" key="27">
    <source>
        <dbReference type="ARBA" id="ARBA00022843"/>
    </source>
</evidence>
<evidence type="ECO:0000256" key="46">
    <source>
        <dbReference type="ARBA" id="ARBA00081785"/>
    </source>
</evidence>
<feature type="compositionally biased region" description="Basic residues" evidence="49">
    <location>
        <begin position="2722"/>
        <end position="2733"/>
    </location>
</feature>
<feature type="region of interest" description="Disordered" evidence="49">
    <location>
        <begin position="1622"/>
        <end position="1960"/>
    </location>
</feature>
<dbReference type="CDD" id="cd19210">
    <property type="entry name" value="SET_NSD1"/>
    <property type="match status" value="1"/>
</dbReference>
<keyword evidence="58" id="KW-1185">Reference proteome</keyword>
<evidence type="ECO:0000256" key="33">
    <source>
        <dbReference type="ARBA" id="ARBA00023157"/>
    </source>
</evidence>
<dbReference type="InterPro" id="IPR001214">
    <property type="entry name" value="SET_dom"/>
</dbReference>
<evidence type="ECO:0000256" key="14">
    <source>
        <dbReference type="ARBA" id="ARBA00022679"/>
    </source>
</evidence>
<dbReference type="CDD" id="cd15650">
    <property type="entry name" value="PHD2_NSD1"/>
    <property type="match status" value="1"/>
</dbReference>
<keyword evidence="13" id="KW-0489">Methyltransferase</keyword>
<feature type="compositionally biased region" description="Low complexity" evidence="49">
    <location>
        <begin position="2958"/>
        <end position="2973"/>
    </location>
</feature>
<dbReference type="PROSITE" id="PS51215">
    <property type="entry name" value="AWS"/>
    <property type="match status" value="1"/>
</dbReference>
<dbReference type="GO" id="GO:0005886">
    <property type="term" value="C:plasma membrane"/>
    <property type="evidence" value="ECO:0007669"/>
    <property type="project" value="UniProtKB-SubCell"/>
</dbReference>
<dbReference type="Gene3D" id="2.170.270.10">
    <property type="entry name" value="SET domain"/>
    <property type="match status" value="1"/>
</dbReference>
<evidence type="ECO:0000256" key="25">
    <source>
        <dbReference type="ARBA" id="ARBA00022833"/>
    </source>
</evidence>
<dbReference type="InterPro" id="IPR019787">
    <property type="entry name" value="Znf_PHD-finger"/>
</dbReference>
<dbReference type="Pfam" id="PF00856">
    <property type="entry name" value="SET"/>
    <property type="match status" value="1"/>
</dbReference>
<evidence type="ECO:0000259" key="52">
    <source>
        <dbReference type="PROSITE" id="PS50280"/>
    </source>
</evidence>
<dbReference type="Pfam" id="PF13927">
    <property type="entry name" value="Ig_3"/>
    <property type="match status" value="1"/>
</dbReference>
<dbReference type="GO" id="GO:0005768">
    <property type="term" value="C:endosome"/>
    <property type="evidence" value="ECO:0007669"/>
    <property type="project" value="UniProtKB-SubCell"/>
</dbReference>
<dbReference type="InterPro" id="IPR011011">
    <property type="entry name" value="Znf_FYVE_PHD"/>
</dbReference>
<dbReference type="InterPro" id="IPR046341">
    <property type="entry name" value="SET_dom_sf"/>
</dbReference>
<dbReference type="Proteomes" id="UP000322234">
    <property type="component" value="Unassembled WGS sequence"/>
</dbReference>
<dbReference type="SUPFAM" id="SSF57667">
    <property type="entry name" value="beta-beta-alpha zinc fingers"/>
    <property type="match status" value="3"/>
</dbReference>
<dbReference type="Pfam" id="PF17982">
    <property type="entry name" value="C5HCH"/>
    <property type="match status" value="1"/>
</dbReference>
<evidence type="ECO:0000256" key="31">
    <source>
        <dbReference type="ARBA" id="ARBA00023136"/>
    </source>
</evidence>
<dbReference type="Pfam" id="PF23004">
    <property type="entry name" value="PHDvar_NSD"/>
    <property type="match status" value="1"/>
</dbReference>
<dbReference type="GO" id="GO:0005694">
    <property type="term" value="C:chromosome"/>
    <property type="evidence" value="ECO:0007669"/>
    <property type="project" value="UniProtKB-SubCell"/>
</dbReference>
<dbReference type="SUPFAM" id="SSF57903">
    <property type="entry name" value="FYVE/PHD zinc finger"/>
    <property type="match status" value="3"/>
</dbReference>
<dbReference type="InterPro" id="IPR047429">
    <property type="entry name" value="PHD3_NSD1"/>
</dbReference>
<keyword evidence="37" id="KW-0325">Glycoprotein</keyword>
<dbReference type="InterPro" id="IPR019786">
    <property type="entry name" value="Zinc_finger_PHD-type_CS"/>
</dbReference>
<feature type="domain" description="Protein kinase" evidence="50">
    <location>
        <begin position="719"/>
        <end position="1018"/>
    </location>
</feature>
<evidence type="ECO:0000256" key="41">
    <source>
        <dbReference type="ARBA" id="ARBA00050654"/>
    </source>
</evidence>
<dbReference type="PROSITE" id="PS50868">
    <property type="entry name" value="POST_SET"/>
    <property type="match status" value="1"/>
</dbReference>
<feature type="domain" description="PWWP" evidence="53">
    <location>
        <begin position="1004"/>
        <end position="1069"/>
    </location>
</feature>
<evidence type="ECO:0000256" key="36">
    <source>
        <dbReference type="ARBA" id="ARBA00023170"/>
    </source>
</evidence>
<evidence type="ECO:0000256" key="26">
    <source>
        <dbReference type="ARBA" id="ARBA00022840"/>
    </source>
</evidence>
<dbReference type="PANTHER" id="PTHR22884">
    <property type="entry name" value="SET DOMAIN PROTEINS"/>
    <property type="match status" value="1"/>
</dbReference>
<feature type="compositionally biased region" description="Polar residues" evidence="49">
    <location>
        <begin position="3298"/>
        <end position="3310"/>
    </location>
</feature>
<dbReference type="InterPro" id="IPR041306">
    <property type="entry name" value="C5HCH"/>
</dbReference>
<keyword evidence="21" id="KW-0967">Endosome</keyword>
<evidence type="ECO:0000256" key="10">
    <source>
        <dbReference type="ARBA" id="ARBA00022491"/>
    </source>
</evidence>
<keyword evidence="35" id="KW-0804">Transcription</keyword>
<evidence type="ECO:0000256" key="29">
    <source>
        <dbReference type="ARBA" id="ARBA00022989"/>
    </source>
</evidence>
<feature type="compositionally biased region" description="Basic and acidic residues" evidence="49">
    <location>
        <begin position="2906"/>
        <end position="2923"/>
    </location>
</feature>
<organism evidence="57 58">
    <name type="scientific">Bos mutus</name>
    <name type="common">wild yak</name>
    <dbReference type="NCBI Taxonomy" id="72004"/>
    <lineage>
        <taxon>Eukaryota</taxon>
        <taxon>Metazoa</taxon>
        <taxon>Chordata</taxon>
        <taxon>Craniata</taxon>
        <taxon>Vertebrata</taxon>
        <taxon>Euteleostomi</taxon>
        <taxon>Mammalia</taxon>
        <taxon>Eutheria</taxon>
        <taxon>Laurasiatheria</taxon>
        <taxon>Artiodactyla</taxon>
        <taxon>Ruminantia</taxon>
        <taxon>Pecora</taxon>
        <taxon>Bovidae</taxon>
        <taxon>Bovinae</taxon>
        <taxon>Bos</taxon>
    </lineage>
</organism>
<keyword evidence="33" id="KW-1015">Disulfide bond</keyword>
<feature type="compositionally biased region" description="Basic residues" evidence="49">
    <location>
        <begin position="1841"/>
        <end position="1859"/>
    </location>
</feature>
<dbReference type="GO" id="GO:0008270">
    <property type="term" value="F:zinc ion binding"/>
    <property type="evidence" value="ECO:0007669"/>
    <property type="project" value="UniProtKB-KW"/>
</dbReference>
<evidence type="ECO:0000256" key="19">
    <source>
        <dbReference type="ARBA" id="ARBA00022737"/>
    </source>
</evidence>
<dbReference type="InterPro" id="IPR036236">
    <property type="entry name" value="Znf_C2H2_sf"/>
</dbReference>
<dbReference type="GO" id="GO:0023056">
    <property type="term" value="P:positive regulation of signaling"/>
    <property type="evidence" value="ECO:0007669"/>
    <property type="project" value="UniProtKB-ARBA"/>
</dbReference>
<dbReference type="InterPro" id="IPR059153">
    <property type="entry name" value="NSD_PHD-1st"/>
</dbReference>
<evidence type="ECO:0000256" key="23">
    <source>
        <dbReference type="ARBA" id="ARBA00022777"/>
    </source>
</evidence>
<dbReference type="InterPro" id="IPR013783">
    <property type="entry name" value="Ig-like_fold"/>
</dbReference>
<dbReference type="Pfam" id="PF12874">
    <property type="entry name" value="zf-met"/>
    <property type="match status" value="3"/>
</dbReference>
<dbReference type="InterPro" id="IPR000313">
    <property type="entry name" value="PWWP_dom"/>
</dbReference>
<evidence type="ECO:0000256" key="37">
    <source>
        <dbReference type="ARBA" id="ARBA00023180"/>
    </source>
</evidence>
<comment type="subunit">
    <text evidence="43">Monomer. Homodimer after ligand binding. Interacts with FGF1, FGF2, FGF4, FGF6, FGF8, FGF9, FGF16, FGF17, FGF18, FGF19, FGF21 and FGF23 (in vitro). Binding affinity for FGF family members is enhanced by interactions between FGFs and heparan sulfate proteoglycans. Interacts with KLB; this strongly increases the affinity for FGF19 and FGF23. Affinity for FGF19 is strongly increased by KLB and sulfated glycosaminoglycans. KLB and KL both interact with the core-glycosylated FGFR4 in the endoplasmic reticulum and promote its degradation, so that only FGFR4 with fully mature N-glycans is expressed at the cell surface. Identified in a complex with NCAM1, CDH2, PLCG1, FRS2, SRC, SHC1, GAP43 and CTTN. Interacts with MMP14 and HIP1. Interacts with STAT3.</text>
</comment>
<evidence type="ECO:0000256" key="20">
    <source>
        <dbReference type="ARBA" id="ARBA00022741"/>
    </source>
</evidence>
<evidence type="ECO:0000256" key="28">
    <source>
        <dbReference type="ARBA" id="ARBA00022853"/>
    </source>
</evidence>
<keyword evidence="20 48" id="KW-0547">Nucleotide-binding</keyword>
<dbReference type="SUPFAM" id="SSF48726">
    <property type="entry name" value="Immunoglobulin"/>
    <property type="match status" value="3"/>
</dbReference>
<dbReference type="InterPro" id="IPR003604">
    <property type="entry name" value="Matrin/U1-like-C_Znf_C2H2"/>
</dbReference>
<dbReference type="GO" id="GO:0010647">
    <property type="term" value="P:positive regulation of cell communication"/>
    <property type="evidence" value="ECO:0007669"/>
    <property type="project" value="UniProtKB-ARBA"/>
</dbReference>
<dbReference type="InterPro" id="IPR047423">
    <property type="entry name" value="PWWP_NSD1_rpt2"/>
</dbReference>
<dbReference type="SMART" id="SM00219">
    <property type="entry name" value="TyrKc"/>
    <property type="match status" value="1"/>
</dbReference>
<evidence type="ECO:0000256" key="12">
    <source>
        <dbReference type="ARBA" id="ARBA00022553"/>
    </source>
</evidence>
<evidence type="ECO:0000259" key="56">
    <source>
        <dbReference type="PROSITE" id="PS51215"/>
    </source>
</evidence>
<dbReference type="PROSITE" id="PS50812">
    <property type="entry name" value="PWWP"/>
    <property type="match status" value="2"/>
</dbReference>
<keyword evidence="26 48" id="KW-0067">ATP-binding</keyword>
<evidence type="ECO:0000256" key="40">
    <source>
        <dbReference type="ARBA" id="ARBA00039655"/>
    </source>
</evidence>
<dbReference type="Pfam" id="PF07679">
    <property type="entry name" value="I-set"/>
    <property type="match status" value="1"/>
</dbReference>
<evidence type="ECO:0000256" key="21">
    <source>
        <dbReference type="ARBA" id="ARBA00022753"/>
    </source>
</evidence>
<dbReference type="FunFam" id="2.30.30.140:FF:000059">
    <property type="entry name" value="Histone-lysine N-methyltransferase"/>
    <property type="match status" value="1"/>
</dbReference>
<dbReference type="Gene3D" id="3.30.160.60">
    <property type="entry name" value="Classic Zinc Finger"/>
    <property type="match status" value="3"/>
</dbReference>
<feature type="compositionally biased region" description="Basic and acidic residues" evidence="49">
    <location>
        <begin position="23"/>
        <end position="34"/>
    </location>
</feature>
<dbReference type="Gene3D" id="2.60.40.10">
    <property type="entry name" value="Immunoglobulins"/>
    <property type="match status" value="3"/>
</dbReference>
<feature type="compositionally biased region" description="Polar residues" evidence="49">
    <location>
        <begin position="2929"/>
        <end position="2939"/>
    </location>
</feature>
<dbReference type="Pfam" id="PF23011">
    <property type="entry name" value="PHD-1st_NSD"/>
    <property type="match status" value="1"/>
</dbReference>
<evidence type="ECO:0000256" key="13">
    <source>
        <dbReference type="ARBA" id="ARBA00022603"/>
    </source>
</evidence>
<dbReference type="InterPro" id="IPR055198">
    <property type="entry name" value="NSD_PHD"/>
</dbReference>
<dbReference type="GO" id="GO:0003712">
    <property type="term" value="F:transcription coregulator activity"/>
    <property type="evidence" value="ECO:0007669"/>
    <property type="project" value="UniProtKB-ARBA"/>
</dbReference>
<dbReference type="FunFam" id="2.60.40.10:FF:000730">
    <property type="entry name" value="Fibroblast growth factor receptor"/>
    <property type="match status" value="1"/>
</dbReference>
<feature type="binding site" evidence="48">
    <location>
        <position position="755"/>
    </location>
    <ligand>
        <name>ATP</name>
        <dbReference type="ChEBI" id="CHEBI:30616"/>
    </ligand>
</feature>
<dbReference type="SMART" id="SM00409">
    <property type="entry name" value="IG"/>
    <property type="match status" value="3"/>
</dbReference>
<dbReference type="FunFam" id="3.30.40.10:FF:000201">
    <property type="entry name" value="Histone-lysine N-methyltransferase"/>
    <property type="match status" value="1"/>
</dbReference>
<dbReference type="Gene3D" id="3.30.200.20">
    <property type="entry name" value="Phosphorylase Kinase, domain 1"/>
    <property type="match status" value="1"/>
</dbReference>
<keyword evidence="10" id="KW-0678">Repressor</keyword>
<evidence type="ECO:0000313" key="57">
    <source>
        <dbReference type="EMBL" id="MXQ83704.1"/>
    </source>
</evidence>
<dbReference type="Pfam" id="PF17907">
    <property type="entry name" value="AWS"/>
    <property type="match status" value="1"/>
</dbReference>
<evidence type="ECO:0000256" key="18">
    <source>
        <dbReference type="ARBA" id="ARBA00022729"/>
    </source>
</evidence>
<evidence type="ECO:0000256" key="45">
    <source>
        <dbReference type="ARBA" id="ARBA00080495"/>
    </source>
</evidence>
<evidence type="ECO:0000256" key="43">
    <source>
        <dbReference type="ARBA" id="ARBA00063358"/>
    </source>
</evidence>
<keyword evidence="36" id="KW-0675">Receptor</keyword>
<dbReference type="Pfam" id="PF07714">
    <property type="entry name" value="PK_Tyr_Ser-Thr"/>
    <property type="match status" value="1"/>
</dbReference>
<comment type="catalytic activity">
    <reaction evidence="41">
        <text>L-lysyl(36)-[histone H3] + 2 S-adenosyl-L-methionine = N(6),N(6)-dimethyl-L-lysyl(36)-[histone H3] + 2 S-adenosyl-L-homocysteine + 2 H(+)</text>
        <dbReference type="Rhea" id="RHEA:60308"/>
        <dbReference type="Rhea" id="RHEA-COMP:9785"/>
        <dbReference type="Rhea" id="RHEA-COMP:9787"/>
        <dbReference type="ChEBI" id="CHEBI:15378"/>
        <dbReference type="ChEBI" id="CHEBI:29969"/>
        <dbReference type="ChEBI" id="CHEBI:57856"/>
        <dbReference type="ChEBI" id="CHEBI:59789"/>
        <dbReference type="ChEBI" id="CHEBI:61976"/>
        <dbReference type="EC" id="2.1.1.357"/>
    </reaction>
</comment>
<dbReference type="SMART" id="SM00293">
    <property type="entry name" value="PWWP"/>
    <property type="match status" value="2"/>
</dbReference>
<evidence type="ECO:0000259" key="54">
    <source>
        <dbReference type="PROSITE" id="PS50835"/>
    </source>
</evidence>
<feature type="compositionally biased region" description="Acidic residues" evidence="49">
    <location>
        <begin position="1821"/>
        <end position="1831"/>
    </location>
</feature>
<dbReference type="InterPro" id="IPR047428">
    <property type="entry name" value="PHD2_NSD1"/>
</dbReference>
<dbReference type="FunFam" id="3.30.40.10:FF:000093">
    <property type="entry name" value="Histone-lysine N-methyltransferase"/>
    <property type="match status" value="1"/>
</dbReference>